<dbReference type="Pfam" id="PF13365">
    <property type="entry name" value="Trypsin_2"/>
    <property type="match status" value="1"/>
</dbReference>
<dbReference type="PANTHER" id="PTHR43019:SF23">
    <property type="entry name" value="PROTEASE DO-LIKE 5, CHLOROPLASTIC"/>
    <property type="match status" value="1"/>
</dbReference>
<accession>A0A444JF86</accession>
<dbReference type="PANTHER" id="PTHR43019">
    <property type="entry name" value="SERINE ENDOPROTEASE DEGS"/>
    <property type="match status" value="1"/>
</dbReference>
<dbReference type="InterPro" id="IPR001940">
    <property type="entry name" value="Peptidase_S1C"/>
</dbReference>
<dbReference type="Gene3D" id="2.40.10.10">
    <property type="entry name" value="Trypsin-like serine proteases"/>
    <property type="match status" value="1"/>
</dbReference>
<evidence type="ECO:0000313" key="1">
    <source>
        <dbReference type="EMBL" id="RWX51754.1"/>
    </source>
</evidence>
<dbReference type="AlphaFoldDB" id="A0A444JF86"/>
<dbReference type="InterPro" id="IPR043504">
    <property type="entry name" value="Peptidase_S1_PA_chymotrypsin"/>
</dbReference>
<protein>
    <submittedName>
        <fullName evidence="1">Trypsin-like peptidase domain-containing protein</fullName>
    </submittedName>
</protein>
<evidence type="ECO:0000313" key="2">
    <source>
        <dbReference type="Proteomes" id="UP000288892"/>
    </source>
</evidence>
<name>A0A444JF86_9BACT</name>
<comment type="caution">
    <text evidence="1">The sequence shown here is derived from an EMBL/GenBank/DDBJ whole genome shotgun (WGS) entry which is preliminary data.</text>
</comment>
<dbReference type="PRINTS" id="PR00834">
    <property type="entry name" value="PROTEASES2C"/>
</dbReference>
<organism evidence="1 2">
    <name type="scientific">Candidatus Electrothrix marina</name>
    <dbReference type="NCBI Taxonomy" id="1859130"/>
    <lineage>
        <taxon>Bacteria</taxon>
        <taxon>Pseudomonadati</taxon>
        <taxon>Thermodesulfobacteriota</taxon>
        <taxon>Desulfobulbia</taxon>
        <taxon>Desulfobulbales</taxon>
        <taxon>Desulfobulbaceae</taxon>
        <taxon>Candidatus Electrothrix</taxon>
    </lineage>
</organism>
<dbReference type="Proteomes" id="UP000288892">
    <property type="component" value="Unassembled WGS sequence"/>
</dbReference>
<dbReference type="GO" id="GO:0006508">
    <property type="term" value="P:proteolysis"/>
    <property type="evidence" value="ECO:0007669"/>
    <property type="project" value="InterPro"/>
</dbReference>
<keyword evidence="2" id="KW-1185">Reference proteome</keyword>
<dbReference type="InterPro" id="IPR009003">
    <property type="entry name" value="Peptidase_S1_PA"/>
</dbReference>
<dbReference type="GO" id="GO:0004252">
    <property type="term" value="F:serine-type endopeptidase activity"/>
    <property type="evidence" value="ECO:0007669"/>
    <property type="project" value="InterPro"/>
</dbReference>
<dbReference type="EMBL" id="MTKS01000086">
    <property type="protein sequence ID" value="RWX51754.1"/>
    <property type="molecule type" value="Genomic_DNA"/>
</dbReference>
<dbReference type="Gene3D" id="2.40.10.120">
    <property type="match status" value="1"/>
</dbReference>
<proteinExistence type="predicted"/>
<sequence length="341" mass="37137">MSDAAKGLPSSNIGKYIQLLGLLLALGVVGSSYMKKEGGEAHSAAQSSGDSTGSPAGGSRAERLIAALEGKNTISLAEQVRPAIVSVKTSWGSGSGFFIRKKFIITCKQVVEHDPEKLAALRKRVRRNRQLLDLEEEKLSSYQARLKQMGRGSSKDELKILIHEREKHLADFRFRQEKDELDLTEQEKALEHPVITIVLADGSEQRASLVQMSQDYDLALLTLASVQNSPVLELSPSDLLLRSGDPIFIFGGSAGPEKRVTTKIFSGYRRVSVRNQMFLQISTEIPQDKIGGPVLDGAGYVRGIATGTVQAGKGVGFAIPVERVFDEFATVLQQQEVKAML</sequence>
<dbReference type="SUPFAM" id="SSF50494">
    <property type="entry name" value="Trypsin-like serine proteases"/>
    <property type="match status" value="1"/>
</dbReference>
<gene>
    <name evidence="1" type="ORF">VU01_10862</name>
</gene>
<reference evidence="1 2" key="1">
    <citation type="submission" date="2017-01" db="EMBL/GenBank/DDBJ databases">
        <title>The cable genome- insights into the physiology and evolution of filamentous bacteria capable of sulfide oxidation via long distance electron transfer.</title>
        <authorList>
            <person name="Schreiber L."/>
            <person name="Bjerg J.T."/>
            <person name="Boggild A."/>
            <person name="Van De Vossenberg J."/>
            <person name="Meysman F."/>
            <person name="Nielsen L.P."/>
            <person name="Schramm A."/>
            <person name="Kjeldsen K.U."/>
        </authorList>
    </citation>
    <scope>NUCLEOTIDE SEQUENCE [LARGE SCALE GENOMIC DNA]</scope>
    <source>
        <strain evidence="1">A5</strain>
    </source>
</reference>